<dbReference type="InterPro" id="IPR019734">
    <property type="entry name" value="TPR_rpt"/>
</dbReference>
<dbReference type="PANTHER" id="PTHR44186">
    <property type="match status" value="1"/>
</dbReference>
<evidence type="ECO:0000256" key="1">
    <source>
        <dbReference type="ARBA" id="ARBA00022737"/>
    </source>
</evidence>
<keyword evidence="3" id="KW-0732">Signal</keyword>
<dbReference type="OrthoDB" id="9810596at2"/>
<dbReference type="InterPro" id="IPR011990">
    <property type="entry name" value="TPR-like_helical_dom_sf"/>
</dbReference>
<dbReference type="Pfam" id="PF13432">
    <property type="entry name" value="TPR_16"/>
    <property type="match status" value="1"/>
</dbReference>
<name>A0A2N3HFJ5_9FLAO</name>
<evidence type="ECO:0000313" key="4">
    <source>
        <dbReference type="EMBL" id="PKQ43756.1"/>
    </source>
</evidence>
<gene>
    <name evidence="4" type="ORF">CSW08_17340</name>
</gene>
<dbReference type="PANTHER" id="PTHR44186:SF1">
    <property type="entry name" value="BARDET-BIEDL SYNDROME 4 PROTEIN"/>
    <property type="match status" value="1"/>
</dbReference>
<comment type="caution">
    <text evidence="4">The sequence shown here is derived from an EMBL/GenBank/DDBJ whole genome shotgun (WGS) entry which is preliminary data.</text>
</comment>
<protein>
    <submittedName>
        <fullName evidence="4">Uncharacterized protein</fullName>
    </submittedName>
</protein>
<dbReference type="SUPFAM" id="SSF48452">
    <property type="entry name" value="TPR-like"/>
    <property type="match status" value="2"/>
</dbReference>
<reference evidence="4 5" key="1">
    <citation type="submission" date="2017-12" db="EMBL/GenBank/DDBJ databases">
        <title>Confluentibacter flavum sp. nov., isolated from the saline lake.</title>
        <authorList>
            <person name="Yu L."/>
        </authorList>
    </citation>
    <scope>NUCLEOTIDE SEQUENCE [LARGE SCALE GENOMIC DNA]</scope>
    <source>
        <strain evidence="4 5">3B</strain>
    </source>
</reference>
<organism evidence="4 5">
    <name type="scientific">Confluentibacter flavum</name>
    <dbReference type="NCBI Taxonomy" id="1909700"/>
    <lineage>
        <taxon>Bacteria</taxon>
        <taxon>Pseudomonadati</taxon>
        <taxon>Bacteroidota</taxon>
        <taxon>Flavobacteriia</taxon>
        <taxon>Flavobacteriales</taxon>
        <taxon>Flavobacteriaceae</taxon>
        <taxon>Confluentibacter</taxon>
    </lineage>
</organism>
<dbReference type="EMBL" id="PJEO01000056">
    <property type="protein sequence ID" value="PKQ43756.1"/>
    <property type="molecule type" value="Genomic_DNA"/>
</dbReference>
<evidence type="ECO:0000256" key="3">
    <source>
        <dbReference type="SAM" id="SignalP"/>
    </source>
</evidence>
<dbReference type="AlphaFoldDB" id="A0A2N3HFJ5"/>
<dbReference type="SMART" id="SM00028">
    <property type="entry name" value="TPR"/>
    <property type="match status" value="7"/>
</dbReference>
<dbReference type="Pfam" id="PF14559">
    <property type="entry name" value="TPR_19"/>
    <property type="match status" value="1"/>
</dbReference>
<evidence type="ECO:0000256" key="2">
    <source>
        <dbReference type="ARBA" id="ARBA00022803"/>
    </source>
</evidence>
<feature type="chain" id="PRO_5014884819" evidence="3">
    <location>
        <begin position="21"/>
        <end position="381"/>
    </location>
</feature>
<feature type="signal peptide" evidence="3">
    <location>
        <begin position="1"/>
        <end position="20"/>
    </location>
</feature>
<dbReference type="Gene3D" id="1.25.40.10">
    <property type="entry name" value="Tetratricopeptide repeat domain"/>
    <property type="match status" value="3"/>
</dbReference>
<keyword evidence="5" id="KW-1185">Reference proteome</keyword>
<sequence>MTRPALIFLLLIMFRTEAQTSVLNFADSLYATGNYSKAIEHYKLYKTPSEVYNKMAKSYVAIGNYNEAINNFEAYIAANPNDALIKFEYAILLSQTKKNKEASVVFKDLLNVDNKNPNYHYQLGLTLEKMNDSTFINHFRSAFELDSTHQKAIYKIAKYFLQKGKNQLAEDYADIGLKTYENNLELISLKAQNYYLKKNYKSAAVWFEKLIALGESSEFIHEQLSFCYYWLYNFEKAIEQRQLALKFNPQNATAIYVIGTYYYENNDFVNSEKYIKEALELMDNPLDAEYSKLAVVLNSQKKHDEAIAALKKAIKENPENIGTEFMLVLTKDRYYADIDSRIEAYEDFKRRFASDPYAQYIDARISELKNEKFVKEGAVND</sequence>
<dbReference type="Proteomes" id="UP000233435">
    <property type="component" value="Unassembled WGS sequence"/>
</dbReference>
<proteinExistence type="predicted"/>
<keyword evidence="1" id="KW-0677">Repeat</keyword>
<accession>A0A2N3HFJ5</accession>
<evidence type="ECO:0000313" key="5">
    <source>
        <dbReference type="Proteomes" id="UP000233435"/>
    </source>
</evidence>
<keyword evidence="2" id="KW-0802">TPR repeat</keyword>